<name>A0A840RZ93_9BURK</name>
<organism evidence="1 2">
    <name type="scientific">Inhella inkyongensis</name>
    <dbReference type="NCBI Taxonomy" id="392593"/>
    <lineage>
        <taxon>Bacteria</taxon>
        <taxon>Pseudomonadati</taxon>
        <taxon>Pseudomonadota</taxon>
        <taxon>Betaproteobacteria</taxon>
        <taxon>Burkholderiales</taxon>
        <taxon>Sphaerotilaceae</taxon>
        <taxon>Inhella</taxon>
    </lineage>
</organism>
<proteinExistence type="predicted"/>
<comment type="caution">
    <text evidence="1">The sequence shown here is derived from an EMBL/GenBank/DDBJ whole genome shotgun (WGS) entry which is preliminary data.</text>
</comment>
<dbReference type="RefSeq" id="WP_138858037.1">
    <property type="nucleotide sequence ID" value="NZ_JACHHO010000001.1"/>
</dbReference>
<dbReference type="EMBL" id="JACHHO010000001">
    <property type="protein sequence ID" value="MBB5202873.1"/>
    <property type="molecule type" value="Genomic_DNA"/>
</dbReference>
<dbReference type="OrthoDB" id="6717211at2"/>
<accession>A0A840RZ93</accession>
<keyword evidence="2" id="KW-1185">Reference proteome</keyword>
<gene>
    <name evidence="1" type="ORF">HNQ51_000166</name>
</gene>
<evidence type="ECO:0000313" key="1">
    <source>
        <dbReference type="EMBL" id="MBB5202873.1"/>
    </source>
</evidence>
<reference evidence="1 2" key="1">
    <citation type="submission" date="2020-08" db="EMBL/GenBank/DDBJ databases">
        <title>Genomic Encyclopedia of Type Strains, Phase IV (KMG-IV): sequencing the most valuable type-strain genomes for metagenomic binning, comparative biology and taxonomic classification.</title>
        <authorList>
            <person name="Goeker M."/>
        </authorList>
    </citation>
    <scope>NUCLEOTIDE SEQUENCE [LARGE SCALE GENOMIC DNA]</scope>
    <source>
        <strain evidence="1 2">DSM 23958</strain>
    </source>
</reference>
<protein>
    <submittedName>
        <fullName evidence="1">Uncharacterized protein</fullName>
    </submittedName>
</protein>
<dbReference type="Proteomes" id="UP000554837">
    <property type="component" value="Unassembled WGS sequence"/>
</dbReference>
<dbReference type="AlphaFoldDB" id="A0A840RZ93"/>
<sequence length="223" mass="24377">MHTLVSAGLVGLFPQAHALAQRAVEWFDRSLQRNEDFGGETETYHQRLVQGKALALWLRDGSAATEVWAEAFRRQLSIMERLRADLRGNGLSALLDELMACAVQGGCNEAGVAAYQSFLGERAAKLTPRTVRKPHQLAYLLCAEALAPAHGAEALHAAGRQVLQAHLAERWLHLGQIARSGMWLKIVHGIVSKDLNPSAVLLRAYEDMPTIPRPSFLVSAGSI</sequence>
<evidence type="ECO:0000313" key="2">
    <source>
        <dbReference type="Proteomes" id="UP000554837"/>
    </source>
</evidence>